<gene>
    <name evidence="2" type="primary">LOC121138496</name>
</gene>
<dbReference type="Gene3D" id="3.30.70.330">
    <property type="match status" value="1"/>
</dbReference>
<keyword evidence="1" id="KW-1185">Reference proteome</keyword>
<evidence type="ECO:0000313" key="2">
    <source>
        <dbReference type="RefSeq" id="XP_040597113.1"/>
    </source>
</evidence>
<protein>
    <submittedName>
        <fullName evidence="2">Uncharacterized protein LOC121138496 isoform X1</fullName>
    </submittedName>
</protein>
<organism evidence="1 2">
    <name type="scientific">Mesocricetus auratus</name>
    <name type="common">Golden hamster</name>
    <dbReference type="NCBI Taxonomy" id="10036"/>
    <lineage>
        <taxon>Eukaryota</taxon>
        <taxon>Metazoa</taxon>
        <taxon>Chordata</taxon>
        <taxon>Craniata</taxon>
        <taxon>Vertebrata</taxon>
        <taxon>Euteleostomi</taxon>
        <taxon>Mammalia</taxon>
        <taxon>Eutheria</taxon>
        <taxon>Euarchontoglires</taxon>
        <taxon>Glires</taxon>
        <taxon>Rodentia</taxon>
        <taxon>Myomorpha</taxon>
        <taxon>Muroidea</taxon>
        <taxon>Cricetidae</taxon>
        <taxon>Cricetinae</taxon>
        <taxon>Mesocricetus</taxon>
    </lineage>
</organism>
<dbReference type="Proteomes" id="UP000886700">
    <property type="component" value="Unplaced"/>
</dbReference>
<reference evidence="2" key="1">
    <citation type="submission" date="2025-08" db="UniProtKB">
        <authorList>
            <consortium name="RefSeq"/>
        </authorList>
    </citation>
    <scope>IDENTIFICATION</scope>
    <source>
        <tissue evidence="2">Liver</tissue>
    </source>
</reference>
<dbReference type="GeneID" id="121138496"/>
<dbReference type="RefSeq" id="XP_040597113.1">
    <property type="nucleotide sequence ID" value="XM_040741179.1"/>
</dbReference>
<accession>A0ABM2X6F7</accession>
<dbReference type="InterPro" id="IPR012677">
    <property type="entry name" value="Nucleotide-bd_a/b_plait_sf"/>
</dbReference>
<proteinExistence type="predicted"/>
<sequence length="164" mass="18588">MMKTAKVGWILQSDRHMCHGAHLEVRGQPMGIGSLFAPCRTWNETQKNLCYPATLDALHQNFFKFGTFPKITIFTKDGQSQVLLHYTLHMGIQDVQLRLDSQNIYSDCCIPHNNSSKLTVLVDFCQLDNKPSHAWEEGILVERLPLLVVVEGHSSLWVIPLVGM</sequence>
<name>A0ABM2X6F7_MESAU</name>
<evidence type="ECO:0000313" key="1">
    <source>
        <dbReference type="Proteomes" id="UP000886700"/>
    </source>
</evidence>